<dbReference type="PANTHER" id="PTHR46513:SF13">
    <property type="entry name" value="EGF-LIKE DOMAIN-CONTAINING PROTEIN"/>
    <property type="match status" value="1"/>
</dbReference>
<dbReference type="Gene3D" id="2.120.10.30">
    <property type="entry name" value="TolB, C-terminal domain"/>
    <property type="match status" value="3"/>
</dbReference>
<evidence type="ECO:0000256" key="1">
    <source>
        <dbReference type="SAM" id="MobiDB-lite"/>
    </source>
</evidence>
<feature type="region of interest" description="Disordered" evidence="1">
    <location>
        <begin position="43"/>
        <end position="67"/>
    </location>
</feature>
<evidence type="ECO:0000259" key="2">
    <source>
        <dbReference type="PROSITE" id="PS50093"/>
    </source>
</evidence>
<sequence length="1495" mass="154873">MFQKLFKRRPTGLSRRAHAGYQDTYSNRSRRLSLESLESRQMLSHSPIEFNPPGQSGNGEDDGAHALPHGVTVSQQTHWINGEPFTVVTTFIAPEAGADGGTNAGATAGALHPLSSLPQLHSNPSATVKLYLDFDGDVEPNWGSGVTTPVFDFDGDPTTFSDSELQSILVAWSKVAEDYAPFNIDVTTVEPLELADGVPESAANGIAQRIAIGGVGDGWGGGTGVAAIDSFTNSAANTAFVSLNAGPVWVGEIASHEAGHAFGLLHQSDYDQNGVKVNEYAVGTATWAPIMGTVYRSVTTWHNGTNSAGPTAFQDDMAVLARSANGFGFRADDHGDSLATATAMSYDGLTFSGAGLIGSNSDVDVWSLSISTADTYRFKVDPAEIGPNLDAVLEVWDAAGSIIAMASPALSQAAELALPLLPGNYFAAVTKTAAYGWLGAYTVSVVAPPAGVTTSPTETLLVPERGAASFTVSLDTQPTADVIVPLSVSDPGQATLSTASLTFTSANWNVPQTVSVSGVDDDAIDGDVSFSVTVGAVSSTDTEYSGLDPADVAAVSTDHGYGGFLYWTDRDSDLIQRSPLTGGPTETLVDIKALGGISGETQLRGLAVDQAGGRMYWADQSTGLIQRANLNGSNVETVLSGFAGGALMGIEVDSVDGKLYWADSSTQKIQRANLDGSGVQDLVTQQSALNLALDRAAGKMYWGDTNQGVIRRANLDGTGVEVVWTGSGTANPRGISLDPTAGKLFWYDFSVRQILRANLDGTGVETVIDLPELSQSSVLWTNVDSRAGKLYWADHGAGTIYRCNLDGSQLTKIVNGLRSPQETSIVAPSLTVVPSTGLLTSESGDFATFQVVLTTPPKSNVTIPISSSNSLEGNTTVSNLVFTPANWSVRQTVTIVGVDDTVGDGNQPYTIVLGPAVSADPDYAVIDPADVSVTNIDNEVKFRVANDASPDLTYLYAGDGTPRGTDSLDSADSAPRGIASTSAGDKSWVIDANRHVYVYDGSGALLGSWAAGTLANNAQPEGIASDGTDVWIVDNRSDTVFRYAGAANRLSGTQTAASSFKLNSGNTTPKDIVTDGQSLWVVNDATTDKVFKYALTGGLLGSWTIDAANKTPTGITLDPSGPSDIWIVDSASDQVYQYGNAASRTSGSQAAAATFALASGNANPQGISSVVGSTTSTAAADLTLSSSAVSTSVEGDLVTFNLSVTNNGPQSATNVVLTDTLDGNWVYNSASVSQGTIQQSGGVVTINVGDLAVGQTVTATVSTQALEPGNATNSAAVTASTLDGDLSNNAAVNTVSVASAPIVVTGPVTLSGKKLSNVTAATFTHASGVHPANYYRATINWGDGTTSNGSISQSGTTYSVKGSHTYSSNGNHTVSTTVTRVSGSAAPLDSDNLVQAVVAPPVSVEKLSSVAALTNNISLMPTTSTKLAESNQLIDTTVSPSTRSHTSGPLLTTASSHQFSRKAVDRVLADFHVRDSLDDGLYLMLATERSLALKF</sequence>
<name>A0A5C6CBG3_9BACT</name>
<dbReference type="InterPro" id="IPR000601">
    <property type="entry name" value="PKD_dom"/>
</dbReference>
<dbReference type="RefSeq" id="WP_146453041.1">
    <property type="nucleotide sequence ID" value="NZ_SJPS01000013.1"/>
</dbReference>
<dbReference type="PANTHER" id="PTHR46513">
    <property type="entry name" value="VITELLOGENIN RECEPTOR-LIKE PROTEIN-RELATED-RELATED"/>
    <property type="match status" value="1"/>
</dbReference>
<feature type="region of interest" description="Disordered" evidence="1">
    <location>
        <begin position="1"/>
        <end position="24"/>
    </location>
</feature>
<dbReference type="InterPro" id="IPR000033">
    <property type="entry name" value="LDLR_classB_rpt"/>
</dbReference>
<reference evidence="3 4" key="1">
    <citation type="submission" date="2019-02" db="EMBL/GenBank/DDBJ databases">
        <title>Deep-cultivation of Planctomycetes and their phenomic and genomic characterization uncovers novel biology.</title>
        <authorList>
            <person name="Wiegand S."/>
            <person name="Jogler M."/>
            <person name="Boedeker C."/>
            <person name="Pinto D."/>
            <person name="Vollmers J."/>
            <person name="Rivas-Marin E."/>
            <person name="Kohn T."/>
            <person name="Peeters S.H."/>
            <person name="Heuer A."/>
            <person name="Rast P."/>
            <person name="Oberbeckmann S."/>
            <person name="Bunk B."/>
            <person name="Jeske O."/>
            <person name="Meyerdierks A."/>
            <person name="Storesund J.E."/>
            <person name="Kallscheuer N."/>
            <person name="Luecker S."/>
            <person name="Lage O.M."/>
            <person name="Pohl T."/>
            <person name="Merkel B.J."/>
            <person name="Hornburger P."/>
            <person name="Mueller R.-W."/>
            <person name="Bruemmer F."/>
            <person name="Labrenz M."/>
            <person name="Spormann A.M."/>
            <person name="Op Den Camp H."/>
            <person name="Overmann J."/>
            <person name="Amann R."/>
            <person name="Jetten M.S.M."/>
            <person name="Mascher T."/>
            <person name="Medema M.H."/>
            <person name="Devos D.P."/>
            <person name="Kaster A.-K."/>
            <person name="Ovreas L."/>
            <person name="Rohde M."/>
            <person name="Galperin M.Y."/>
            <person name="Jogler C."/>
        </authorList>
    </citation>
    <scope>NUCLEOTIDE SEQUENCE [LARGE SCALE GENOMIC DNA]</scope>
    <source>
        <strain evidence="3 4">Pla144</strain>
    </source>
</reference>
<dbReference type="InterPro" id="IPR011042">
    <property type="entry name" value="6-blade_b-propeller_TolB-like"/>
</dbReference>
<feature type="compositionally biased region" description="Basic residues" evidence="1">
    <location>
        <begin position="1"/>
        <end position="18"/>
    </location>
</feature>
<keyword evidence="3" id="KW-0449">Lipoprotein</keyword>
<dbReference type="InterPro" id="IPR001434">
    <property type="entry name" value="OmcB-like_DUF11"/>
</dbReference>
<dbReference type="SMART" id="SM00135">
    <property type="entry name" value="LY"/>
    <property type="match status" value="6"/>
</dbReference>
<dbReference type="EMBL" id="SJPS01000013">
    <property type="protein sequence ID" value="TWU20771.1"/>
    <property type="molecule type" value="Genomic_DNA"/>
</dbReference>
<dbReference type="Gene3D" id="2.60.40.10">
    <property type="entry name" value="Immunoglobulins"/>
    <property type="match status" value="2"/>
</dbReference>
<dbReference type="OrthoDB" id="220114at2"/>
<dbReference type="Proteomes" id="UP000318437">
    <property type="component" value="Unassembled WGS sequence"/>
</dbReference>
<dbReference type="Pfam" id="PF01345">
    <property type="entry name" value="DUF11"/>
    <property type="match status" value="1"/>
</dbReference>
<feature type="domain" description="PKD" evidence="2">
    <location>
        <begin position="1340"/>
        <end position="1401"/>
    </location>
</feature>
<dbReference type="NCBIfam" id="TIGR01451">
    <property type="entry name" value="B_ant_repeat"/>
    <property type="match status" value="1"/>
</dbReference>
<comment type="caution">
    <text evidence="3">The sequence shown here is derived from an EMBL/GenBank/DDBJ whole genome shotgun (WGS) entry which is preliminary data.</text>
</comment>
<keyword evidence="3" id="KW-0675">Receptor</keyword>
<dbReference type="SUPFAM" id="SSF63825">
    <property type="entry name" value="YWTD domain"/>
    <property type="match status" value="1"/>
</dbReference>
<dbReference type="SUPFAM" id="SSF63829">
    <property type="entry name" value="Calcium-dependent phosphotriesterase"/>
    <property type="match status" value="2"/>
</dbReference>
<dbReference type="InterPro" id="IPR047589">
    <property type="entry name" value="DUF11_rpt"/>
</dbReference>
<dbReference type="Pfam" id="PF00058">
    <property type="entry name" value="Ldl_recept_b"/>
    <property type="match status" value="2"/>
</dbReference>
<accession>A0A5C6CBG3</accession>
<protein>
    <submittedName>
        <fullName evidence="3">Low-density lipoprotein receptor repeat class B</fullName>
    </submittedName>
</protein>
<keyword evidence="4" id="KW-1185">Reference proteome</keyword>
<evidence type="ECO:0000313" key="4">
    <source>
        <dbReference type="Proteomes" id="UP000318437"/>
    </source>
</evidence>
<dbReference type="InterPro" id="IPR050778">
    <property type="entry name" value="Cueball_EGF_LRP_Nidogen"/>
</dbReference>
<gene>
    <name evidence="3" type="ORF">Pla144_48220</name>
</gene>
<dbReference type="Gene3D" id="2.60.120.380">
    <property type="match status" value="1"/>
</dbReference>
<proteinExistence type="predicted"/>
<dbReference type="PROSITE" id="PS50093">
    <property type="entry name" value="PKD"/>
    <property type="match status" value="1"/>
</dbReference>
<dbReference type="InterPro" id="IPR013783">
    <property type="entry name" value="Ig-like_fold"/>
</dbReference>
<dbReference type="SUPFAM" id="SSF55486">
    <property type="entry name" value="Metalloproteases ('zincins'), catalytic domain"/>
    <property type="match status" value="1"/>
</dbReference>
<evidence type="ECO:0000313" key="3">
    <source>
        <dbReference type="EMBL" id="TWU20771.1"/>
    </source>
</evidence>
<organism evidence="3 4">
    <name type="scientific">Bythopirellula polymerisocia</name>
    <dbReference type="NCBI Taxonomy" id="2528003"/>
    <lineage>
        <taxon>Bacteria</taxon>
        <taxon>Pseudomonadati</taxon>
        <taxon>Planctomycetota</taxon>
        <taxon>Planctomycetia</taxon>
        <taxon>Pirellulales</taxon>
        <taxon>Lacipirellulaceae</taxon>
        <taxon>Bythopirellula</taxon>
    </lineage>
</organism>
<dbReference type="PROSITE" id="PS51120">
    <property type="entry name" value="LDLRB"/>
    <property type="match status" value="2"/>
</dbReference>